<feature type="transmembrane region" description="Helical" evidence="1">
    <location>
        <begin position="110"/>
        <end position="130"/>
    </location>
</feature>
<feature type="transmembrane region" description="Helical" evidence="1">
    <location>
        <begin position="166"/>
        <end position="185"/>
    </location>
</feature>
<feature type="transmembrane region" description="Helical" evidence="1">
    <location>
        <begin position="247"/>
        <end position="272"/>
    </location>
</feature>
<organism evidence="2 3">
    <name type="scientific">Pythium insidiosum</name>
    <name type="common">Pythiosis disease agent</name>
    <dbReference type="NCBI Taxonomy" id="114742"/>
    <lineage>
        <taxon>Eukaryota</taxon>
        <taxon>Sar</taxon>
        <taxon>Stramenopiles</taxon>
        <taxon>Oomycota</taxon>
        <taxon>Peronosporomycetes</taxon>
        <taxon>Pythiales</taxon>
        <taxon>Pythiaceae</taxon>
        <taxon>Pythium</taxon>
    </lineage>
</organism>
<evidence type="ECO:0000256" key="1">
    <source>
        <dbReference type="SAM" id="Phobius"/>
    </source>
</evidence>
<feature type="transmembrane region" description="Helical" evidence="1">
    <location>
        <begin position="44"/>
        <end position="63"/>
    </location>
</feature>
<feature type="transmembrane region" description="Helical" evidence="1">
    <location>
        <begin position="192"/>
        <end position="213"/>
    </location>
</feature>
<comment type="caution">
    <text evidence="2">The sequence shown here is derived from an EMBL/GenBank/DDBJ whole genome shotgun (WGS) entry which is preliminary data.</text>
</comment>
<keyword evidence="1" id="KW-0472">Membrane</keyword>
<evidence type="ECO:0000313" key="2">
    <source>
        <dbReference type="EMBL" id="KAJ0396866.1"/>
    </source>
</evidence>
<name>A0AAD5LZC0_PYTIN</name>
<dbReference type="AlphaFoldDB" id="A0AAD5LZC0"/>
<gene>
    <name evidence="2" type="ORF">P43SY_002973</name>
</gene>
<sequence>METTKRVRDAFRVRSLFASALPVVLTIGLLRISHRISLLRADAWCAVLAAVLVQMLANLNAVYSTFHRAFQPQPNASVATSHSKKKTAASDKGDDNKIVVNLLSQKVVRVWSWALFAAIIALVGAIHVTGRRKTPHSAGGSALLGVLSFLYCRRVAPLPLPGLQELLFAIALGPVAMFTTSLLLVGAMPAPVVFYAHVVLFFALGYQTALSALDAPYVRRLGLAGSSMALSLGYERTFQMFVLTLTLAYGLLMMSVVFLGHLPNLLLVMSLAKVRDLSDAFREEQLRGLPDRVAALGAVLGGGLVCSIALSSAIV</sequence>
<dbReference type="Proteomes" id="UP001209570">
    <property type="component" value="Unassembled WGS sequence"/>
</dbReference>
<keyword evidence="3" id="KW-1185">Reference proteome</keyword>
<keyword evidence="1" id="KW-1133">Transmembrane helix</keyword>
<reference evidence="2" key="1">
    <citation type="submission" date="2021-12" db="EMBL/GenBank/DDBJ databases">
        <title>Prjna785345.</title>
        <authorList>
            <person name="Rujirawat T."/>
            <person name="Krajaejun T."/>
        </authorList>
    </citation>
    <scope>NUCLEOTIDE SEQUENCE</scope>
    <source>
        <strain evidence="2">Pi057C3</strain>
    </source>
</reference>
<accession>A0AAD5LZC0</accession>
<keyword evidence="1" id="KW-0812">Transmembrane</keyword>
<dbReference type="EMBL" id="JAKCXM010000276">
    <property type="protein sequence ID" value="KAJ0396866.1"/>
    <property type="molecule type" value="Genomic_DNA"/>
</dbReference>
<proteinExistence type="predicted"/>
<protein>
    <submittedName>
        <fullName evidence="2">Uncharacterized protein</fullName>
    </submittedName>
</protein>
<feature type="transmembrane region" description="Helical" evidence="1">
    <location>
        <begin position="293"/>
        <end position="314"/>
    </location>
</feature>
<evidence type="ECO:0000313" key="3">
    <source>
        <dbReference type="Proteomes" id="UP001209570"/>
    </source>
</evidence>
<feature type="transmembrane region" description="Helical" evidence="1">
    <location>
        <begin position="12"/>
        <end position="32"/>
    </location>
</feature>